<keyword evidence="3" id="KW-1185">Reference proteome</keyword>
<keyword evidence="1" id="KW-0472">Membrane</keyword>
<keyword evidence="1" id="KW-1133">Transmembrane helix</keyword>
<organism evidence="2 3">
    <name type="scientific">Halalkaliarchaeum desulfuricum</name>
    <dbReference type="NCBI Taxonomy" id="2055893"/>
    <lineage>
        <taxon>Archaea</taxon>
        <taxon>Methanobacteriati</taxon>
        <taxon>Methanobacteriota</taxon>
        <taxon>Stenosarchaea group</taxon>
        <taxon>Halobacteria</taxon>
        <taxon>Halobacteriales</taxon>
        <taxon>Haloferacaceae</taxon>
        <taxon>Halalkaliarchaeum</taxon>
    </lineage>
</organism>
<dbReference type="RefSeq" id="WP_119816797.1">
    <property type="nucleotide sequence ID" value="NZ_CP025066.1"/>
</dbReference>
<feature type="transmembrane region" description="Helical" evidence="1">
    <location>
        <begin position="21"/>
        <end position="43"/>
    </location>
</feature>
<dbReference type="AlphaFoldDB" id="A0A343TIQ3"/>
<name>A0A343TIQ3_9EURY</name>
<keyword evidence="1" id="KW-0812">Transmembrane</keyword>
<dbReference type="KEGG" id="hdf:AArcSl_1344"/>
<reference evidence="3" key="1">
    <citation type="submission" date="2017-11" db="EMBL/GenBank/DDBJ databases">
        <title>Phenotypic and genomic properties of facultatively anaerobic sulfur-reducing natronoarchaea from hypersaline soda lakes.</title>
        <authorList>
            <person name="Sorokin D.Y."/>
            <person name="Kublanov I.V."/>
            <person name="Roman P."/>
            <person name="Sinninghe Damste J.S."/>
            <person name="Golyshin P.N."/>
            <person name="Rojo D."/>
            <person name="Ciordia S."/>
            <person name="Mena M.D.C."/>
            <person name="Ferrer M."/>
            <person name="Messina E."/>
            <person name="Smedile F."/>
            <person name="La Spada G."/>
            <person name="La Cono V."/>
            <person name="Yakimov M.M."/>
        </authorList>
    </citation>
    <scope>NUCLEOTIDE SEQUENCE [LARGE SCALE GENOMIC DNA]</scope>
    <source>
        <strain evidence="3">AArc-Sl</strain>
    </source>
</reference>
<protein>
    <submittedName>
        <fullName evidence="2">Uncharacterized protein</fullName>
    </submittedName>
</protein>
<dbReference type="Proteomes" id="UP000263012">
    <property type="component" value="Chromosome"/>
</dbReference>
<dbReference type="OrthoDB" id="282668at2157"/>
<evidence type="ECO:0000313" key="2">
    <source>
        <dbReference type="EMBL" id="AUX08975.1"/>
    </source>
</evidence>
<sequence length="247" mass="25957">MSRQPISGNSSVRAQSEVVGVALLLGIAVLSLGALTLTIGVALEENAAAADANAVATDLEQGIEPVTATGTRESSLSFTDGTLRTTERTVRVIEDDEVISTWDVGAIVYETDGHRVISLGGAVVESRGEYSRVHEGPPVAASEGAFLVGVVEIDPVESVSHGGTGASTLTLRTTVSHDRTELGDGEYAVAVETTTPDAWGREFERQGASTSVETFEGDDEPSVVGRFEGERTGYVVIHDVELEVFHD</sequence>
<proteinExistence type="predicted"/>
<dbReference type="Pfam" id="PF23960">
    <property type="entry name" value="DUF7289"/>
    <property type="match status" value="1"/>
</dbReference>
<gene>
    <name evidence="2" type="ORF">AArcSl_1344</name>
</gene>
<dbReference type="GeneID" id="37877692"/>
<evidence type="ECO:0000313" key="3">
    <source>
        <dbReference type="Proteomes" id="UP000263012"/>
    </source>
</evidence>
<evidence type="ECO:0000256" key="1">
    <source>
        <dbReference type="SAM" id="Phobius"/>
    </source>
</evidence>
<accession>A0A343TIQ3</accession>
<dbReference type="EMBL" id="CP025066">
    <property type="protein sequence ID" value="AUX08975.1"/>
    <property type="molecule type" value="Genomic_DNA"/>
</dbReference>
<dbReference type="InterPro" id="IPR055713">
    <property type="entry name" value="DUF7289"/>
</dbReference>